<dbReference type="AlphaFoldDB" id="A0AAW1J7Q4"/>
<dbReference type="PANTHER" id="PTHR47374">
    <property type="entry name" value="ENDOSOME ANTIGEN-LIKE PROTEIN, PUTATIVE (DUF3444)-RELATED"/>
    <property type="match status" value="1"/>
</dbReference>
<organism evidence="3 4">
    <name type="scientific">Saponaria officinalis</name>
    <name type="common">Common soapwort</name>
    <name type="synonym">Lychnis saponaria</name>
    <dbReference type="NCBI Taxonomy" id="3572"/>
    <lineage>
        <taxon>Eukaryota</taxon>
        <taxon>Viridiplantae</taxon>
        <taxon>Streptophyta</taxon>
        <taxon>Embryophyta</taxon>
        <taxon>Tracheophyta</taxon>
        <taxon>Spermatophyta</taxon>
        <taxon>Magnoliopsida</taxon>
        <taxon>eudicotyledons</taxon>
        <taxon>Gunneridae</taxon>
        <taxon>Pentapetalae</taxon>
        <taxon>Caryophyllales</taxon>
        <taxon>Caryophyllaceae</taxon>
        <taxon>Caryophylleae</taxon>
        <taxon>Saponaria</taxon>
    </lineage>
</organism>
<accession>A0AAW1J7Q4</accession>
<keyword evidence="4" id="KW-1185">Reference proteome</keyword>
<dbReference type="Pfam" id="PF11926">
    <property type="entry name" value="DUF3444"/>
    <property type="match status" value="1"/>
</dbReference>
<proteinExistence type="predicted"/>
<gene>
    <name evidence="3" type="ORF">RND81_08G147500</name>
</gene>
<evidence type="ECO:0000313" key="3">
    <source>
        <dbReference type="EMBL" id="KAK9699015.1"/>
    </source>
</evidence>
<evidence type="ECO:0000256" key="1">
    <source>
        <dbReference type="SAM" id="MobiDB-lite"/>
    </source>
</evidence>
<feature type="domain" description="DUF3444" evidence="2">
    <location>
        <begin position="333"/>
        <end position="541"/>
    </location>
</feature>
<dbReference type="PANTHER" id="PTHR47374:SF2">
    <property type="entry name" value="OS01G0927400 PROTEIN"/>
    <property type="match status" value="1"/>
</dbReference>
<feature type="compositionally biased region" description="Basic and acidic residues" evidence="1">
    <location>
        <begin position="297"/>
        <end position="310"/>
    </location>
</feature>
<reference evidence="3" key="1">
    <citation type="submission" date="2024-03" db="EMBL/GenBank/DDBJ databases">
        <title>WGS assembly of Saponaria officinalis var. Norfolk2.</title>
        <authorList>
            <person name="Jenkins J."/>
            <person name="Shu S."/>
            <person name="Grimwood J."/>
            <person name="Barry K."/>
            <person name="Goodstein D."/>
            <person name="Schmutz J."/>
            <person name="Leebens-Mack J."/>
            <person name="Osbourn A."/>
        </authorList>
    </citation>
    <scope>NUCLEOTIDE SEQUENCE [LARGE SCALE GENOMIC DNA]</scope>
    <source>
        <strain evidence="3">JIC</strain>
    </source>
</reference>
<sequence length="566" mass="65278">MYIFMFYVRFWAGIGKVFEPKMVSALMNVNPSVNDACQVLSDKGKRRAQYNRLRLALLEEKEVGEDEQVVIETETFWTRCSKCRLRHQFERKYIGKRLVCPSCEHFFVGVEVGSDDKEEEEEVGNIVAQKSAGMGAQKEVSEEEMEDWEMTSLNELVGKGRLNRRLRIDQKKVTLASKRKMGSISEVLEREEYVRNDTPIVEERRRSYREKSKNDDMMLRECGLEKELEVGKSQVKRKKKSGVMQEEVEKLVNDERNRGESEGSDELGGVRGEDGEEAEELTLAEIQMKASRKSKGKKDERKTKVTITKDSEDEEDVVLNKKRRVVAESGDLEVMTVEDSDFYDFDKDRVERSFKKGQVWAIYDDDDGMPRHYGLIDDLISVNPFSVKMSWLDFQSEGDERLTRWEKMGFHISCGKYKVARKDNVNLLNIFSHLVQCERAASELYHVYPRKGSIWALYNERTLNLEGRNSPSSHQRGYDIVLCLTSYNEAYGLSTAYLEKVDGYKAVFTRREIGYNAVRTLEKNDITVFSHQIPATKLSKDDAPQLTGDCWELDPASLPQDLLAVT</sequence>
<dbReference type="EMBL" id="JBDFQZ010000008">
    <property type="protein sequence ID" value="KAK9699015.1"/>
    <property type="molecule type" value="Genomic_DNA"/>
</dbReference>
<comment type="caution">
    <text evidence="3">The sequence shown here is derived from an EMBL/GenBank/DDBJ whole genome shotgun (WGS) entry which is preliminary data.</text>
</comment>
<feature type="region of interest" description="Disordered" evidence="1">
    <location>
        <begin position="234"/>
        <end position="311"/>
    </location>
</feature>
<dbReference type="InterPro" id="IPR024593">
    <property type="entry name" value="DUF3444"/>
</dbReference>
<name>A0AAW1J7Q4_SAPOF</name>
<evidence type="ECO:0000259" key="2">
    <source>
        <dbReference type="Pfam" id="PF11926"/>
    </source>
</evidence>
<evidence type="ECO:0000313" key="4">
    <source>
        <dbReference type="Proteomes" id="UP001443914"/>
    </source>
</evidence>
<feature type="compositionally biased region" description="Basic and acidic residues" evidence="1">
    <location>
        <begin position="247"/>
        <end position="261"/>
    </location>
</feature>
<protein>
    <recommendedName>
        <fullName evidence="2">DUF3444 domain-containing protein</fullName>
    </recommendedName>
</protein>
<dbReference type="Proteomes" id="UP001443914">
    <property type="component" value="Unassembled WGS sequence"/>
</dbReference>